<feature type="compositionally biased region" description="Acidic residues" evidence="1">
    <location>
        <begin position="439"/>
        <end position="453"/>
    </location>
</feature>
<feature type="compositionally biased region" description="Low complexity" evidence="1">
    <location>
        <begin position="487"/>
        <end position="510"/>
    </location>
</feature>
<feature type="compositionally biased region" description="Acidic residues" evidence="1">
    <location>
        <begin position="397"/>
        <end position="407"/>
    </location>
</feature>
<feature type="compositionally biased region" description="Low complexity" evidence="1">
    <location>
        <begin position="739"/>
        <end position="761"/>
    </location>
</feature>
<sequence length="786" mass="83236">MQPRPIPSNPSQGDNSQMMIDNEMGSPSTGPSGGGVGGISPFLGPGLTFSKITENANQPLTPPVPIRFATTSNAFGLSPSTSTSNSNISVSSTSSTNTIRDQVGNGSGSGSGSGIPLGMRVDISPPSAGSITTRKLRRPSMLSLQQNFSFGSDASGGKADDESTPMGEVNPNSNQLQMNMNTDMVQDPSSSKSATAPIHTSPFNINTLQPTPRWAGHGGSFANALIRRTSSAPSIPFEDLKTSTPPITPTPQLPAEESNMMMMDMEEDGQGLSSSGAGAETSLRWQPSHLKSLSSSNLRKGKGKMEDQNQDHSHPSGLDLLSPTTIPIQPLPFTGKPLPNALLKTLASEERPLDQEIESEARLQKFLLSHPTKLPLTPRNNIKMNKGSRGRFPDQVGGDDDDNEDDILFSTGPNRRSTSWTTSLSRRSRNWMDRARFDDDTDTESDDDDDEEILTNTSTNNNNNNKGKEEPVNTAFAAGMDMDRPRSSSSSSVNMWSGGGSISNDNSGKSTPPQVAIGISNPFPTPPSTNTNSSFPPNFNNSRSARLSFGQSQGMVPSPGYGLPSAFGGLGMGGNGIGTPLGSPTIERSELGASPSGSGTMGVGSPGLMLYRESQGGQATVRPGKRKAQAEDRFDPYKRPRGSSPSFMGSSPFPISPSRTNAIPIPQSPSHAPLYPSSLSSLSASHPARHAQHGGRPQHPYTRPMTSRSRAASPALSIGSTNGLSSSLGNKTFTGNGGLQLQQQQQQPQQQLGGLGLLSLQNSRVDEEDEAQEMKRVDSEEKMEED</sequence>
<accession>A0AAX4KSV2</accession>
<protein>
    <submittedName>
        <fullName evidence="2">Uncharacterized protein</fullName>
    </submittedName>
</protein>
<feature type="compositionally biased region" description="Low complexity" evidence="1">
    <location>
        <begin position="716"/>
        <end position="729"/>
    </location>
</feature>
<feature type="compositionally biased region" description="Low complexity" evidence="1">
    <location>
        <begin position="642"/>
        <end position="658"/>
    </location>
</feature>
<feature type="compositionally biased region" description="Low complexity" evidence="1">
    <location>
        <begin position="78"/>
        <end position="98"/>
    </location>
</feature>
<dbReference type="AlphaFoldDB" id="A0AAX4KSV2"/>
<feature type="compositionally biased region" description="Basic and acidic residues" evidence="1">
    <location>
        <begin position="303"/>
        <end position="314"/>
    </location>
</feature>
<gene>
    <name evidence="2" type="ORF">V865_007077</name>
</gene>
<feature type="compositionally biased region" description="Polar residues" evidence="1">
    <location>
        <begin position="142"/>
        <end position="152"/>
    </location>
</feature>
<feature type="compositionally biased region" description="Low complexity" evidence="1">
    <location>
        <begin position="455"/>
        <end position="465"/>
    </location>
</feature>
<evidence type="ECO:0000256" key="1">
    <source>
        <dbReference type="SAM" id="MobiDB-lite"/>
    </source>
</evidence>
<feature type="region of interest" description="Disordered" evidence="1">
    <location>
        <begin position="1"/>
        <end position="173"/>
    </location>
</feature>
<evidence type="ECO:0000313" key="3">
    <source>
        <dbReference type="Proteomes" id="UP001358614"/>
    </source>
</evidence>
<dbReference type="GeneID" id="91105878"/>
<feature type="compositionally biased region" description="Gly residues" evidence="1">
    <location>
        <begin position="105"/>
        <end position="115"/>
    </location>
</feature>
<feature type="region of interest" description="Disordered" evidence="1">
    <location>
        <begin position="267"/>
        <end position="321"/>
    </location>
</feature>
<name>A0AAX4KSV2_9TREE</name>
<organism evidence="2 3">
    <name type="scientific">Kwoniella europaea PYCC6329</name>
    <dbReference type="NCBI Taxonomy" id="1423913"/>
    <lineage>
        <taxon>Eukaryota</taxon>
        <taxon>Fungi</taxon>
        <taxon>Dikarya</taxon>
        <taxon>Basidiomycota</taxon>
        <taxon>Agaricomycotina</taxon>
        <taxon>Tremellomycetes</taxon>
        <taxon>Tremellales</taxon>
        <taxon>Cryptococcaceae</taxon>
        <taxon>Kwoniella</taxon>
    </lineage>
</organism>
<feature type="compositionally biased region" description="Low complexity" evidence="1">
    <location>
        <begin position="668"/>
        <end position="686"/>
    </location>
</feature>
<dbReference type="EMBL" id="CP144090">
    <property type="protein sequence ID" value="WWD08962.1"/>
    <property type="molecule type" value="Genomic_DNA"/>
</dbReference>
<keyword evidence="3" id="KW-1185">Reference proteome</keyword>
<proteinExistence type="predicted"/>
<feature type="region of interest" description="Disordered" evidence="1">
    <location>
        <begin position="580"/>
        <end position="786"/>
    </location>
</feature>
<feature type="compositionally biased region" description="Low complexity" evidence="1">
    <location>
        <begin position="415"/>
        <end position="425"/>
    </location>
</feature>
<evidence type="ECO:0000313" key="2">
    <source>
        <dbReference type="EMBL" id="WWD08962.1"/>
    </source>
</evidence>
<feature type="region of interest" description="Disordered" evidence="1">
    <location>
        <begin position="372"/>
        <end position="512"/>
    </location>
</feature>
<feature type="compositionally biased region" description="Polar residues" evidence="1">
    <location>
        <begin position="283"/>
        <end position="298"/>
    </location>
</feature>
<dbReference type="KEGG" id="ker:91105878"/>
<dbReference type="RefSeq" id="XP_066086929.1">
    <property type="nucleotide sequence ID" value="XM_066230832.1"/>
</dbReference>
<dbReference type="Proteomes" id="UP001358614">
    <property type="component" value="Chromosome 2"/>
</dbReference>
<feature type="compositionally biased region" description="Basic and acidic residues" evidence="1">
    <location>
        <begin position="628"/>
        <end position="638"/>
    </location>
</feature>
<reference evidence="2 3" key="1">
    <citation type="submission" date="2024-01" db="EMBL/GenBank/DDBJ databases">
        <title>Comparative genomics of Cryptococcus and Kwoniella reveals pathogenesis evolution and contrasting modes of karyotype evolution via chromosome fusion or intercentromeric recombination.</title>
        <authorList>
            <person name="Coelho M.A."/>
            <person name="David-Palma M."/>
            <person name="Shea T."/>
            <person name="Bowers K."/>
            <person name="McGinley-Smith S."/>
            <person name="Mohammad A.W."/>
            <person name="Gnirke A."/>
            <person name="Yurkov A.M."/>
            <person name="Nowrousian M."/>
            <person name="Sun S."/>
            <person name="Cuomo C.A."/>
            <person name="Heitman J."/>
        </authorList>
    </citation>
    <scope>NUCLEOTIDE SEQUENCE [LARGE SCALE GENOMIC DNA]</scope>
    <source>
        <strain evidence="2 3">PYCC6329</strain>
    </source>
</reference>
<feature type="compositionally biased region" description="Polar residues" evidence="1">
    <location>
        <begin position="50"/>
        <end position="59"/>
    </location>
</feature>
<feature type="compositionally biased region" description="Polar residues" evidence="1">
    <location>
        <begin position="9"/>
        <end position="19"/>
    </location>
</feature>